<gene>
    <name evidence="7" type="ORF">LMTR13_10745</name>
</gene>
<sequence length="484" mass="52148">MANQTESYPNDRGKKEDKISVLSGPTGLRLRFARLEISSGIDGWGRTMIRVPKAASFGFALAISASSIFALIYGSLGLNGYGAFTASYLSLTVIMIAVFGSLEGFRFSILDIPVLTLIACAGISLSRNPQQIEFRELVLLGLTVTAYFAGRSLVKEDVPVLRAVCFWISLAILSVGTALTVPYLVLHGELGRPFVLGFDNATTAFSVSLGILVILLLSSEYRSPTWVRNVLVPLIAFSMAVFAASMVRFSLLAIMVCTALSALLLKQQRRFALSMLAILVASTAFGLLARFDNANLYVRYAIEGARGEVSPGGISSATILPPSYAARRNPEATTADCESVNTRNSIAIRKQLISDATNLIPRAGLFGFGFMSFGRLGCFEGASPHNDLLQAFVEFGWMGGAAFLTLIALIPLLLIKPARFDGDLRFVFLLNAFMIMLSMAYGQIGRDLPLFLVLGLAVSVLSSNDGSAASRVRFHMLKWGTGPK</sequence>
<feature type="transmembrane region" description="Helical" evidence="5">
    <location>
        <begin position="231"/>
        <end position="264"/>
    </location>
</feature>
<keyword evidence="4 5" id="KW-0472">Membrane</keyword>
<keyword evidence="8" id="KW-1185">Reference proteome</keyword>
<dbReference type="InterPro" id="IPR051533">
    <property type="entry name" value="WaaL-like"/>
</dbReference>
<dbReference type="Pfam" id="PF04932">
    <property type="entry name" value="Wzy_C"/>
    <property type="match status" value="1"/>
</dbReference>
<dbReference type="Proteomes" id="UP000092839">
    <property type="component" value="Chromosome"/>
</dbReference>
<evidence type="ECO:0000313" key="7">
    <source>
        <dbReference type="EMBL" id="ANW00570.1"/>
    </source>
</evidence>
<comment type="subcellular location">
    <subcellularLocation>
        <location evidence="1">Membrane</location>
        <topology evidence="1">Multi-pass membrane protein</topology>
    </subcellularLocation>
</comment>
<protein>
    <recommendedName>
        <fullName evidence="6">O-antigen ligase-related domain-containing protein</fullName>
    </recommendedName>
</protein>
<feature type="transmembrane region" description="Helical" evidence="5">
    <location>
        <begin position="81"/>
        <end position="99"/>
    </location>
</feature>
<organism evidence="7 8">
    <name type="scientific">Bradyrhizobium icense</name>
    <dbReference type="NCBI Taxonomy" id="1274631"/>
    <lineage>
        <taxon>Bacteria</taxon>
        <taxon>Pseudomonadati</taxon>
        <taxon>Pseudomonadota</taxon>
        <taxon>Alphaproteobacteria</taxon>
        <taxon>Hyphomicrobiales</taxon>
        <taxon>Nitrobacteraceae</taxon>
        <taxon>Bradyrhizobium</taxon>
    </lineage>
</organism>
<feature type="transmembrane region" description="Helical" evidence="5">
    <location>
        <begin position="54"/>
        <end position="74"/>
    </location>
</feature>
<feature type="transmembrane region" description="Helical" evidence="5">
    <location>
        <begin position="198"/>
        <end position="219"/>
    </location>
</feature>
<name>A0A1B1UCS2_9BRAD</name>
<dbReference type="PANTHER" id="PTHR37422">
    <property type="entry name" value="TEICHURONIC ACID BIOSYNTHESIS PROTEIN TUAE"/>
    <property type="match status" value="1"/>
</dbReference>
<dbReference type="KEGG" id="bic:LMTR13_10745"/>
<dbReference type="OrthoDB" id="8209689at2"/>
<evidence type="ECO:0000256" key="1">
    <source>
        <dbReference type="ARBA" id="ARBA00004141"/>
    </source>
</evidence>
<feature type="transmembrane region" description="Helical" evidence="5">
    <location>
        <begin position="160"/>
        <end position="186"/>
    </location>
</feature>
<feature type="transmembrane region" description="Helical" evidence="5">
    <location>
        <begin position="395"/>
        <end position="414"/>
    </location>
</feature>
<dbReference type="GO" id="GO:0016020">
    <property type="term" value="C:membrane"/>
    <property type="evidence" value="ECO:0007669"/>
    <property type="project" value="UniProtKB-SubCell"/>
</dbReference>
<proteinExistence type="predicted"/>
<evidence type="ECO:0000256" key="2">
    <source>
        <dbReference type="ARBA" id="ARBA00022692"/>
    </source>
</evidence>
<keyword evidence="3 5" id="KW-1133">Transmembrane helix</keyword>
<accession>A0A1B1UCS2</accession>
<evidence type="ECO:0000259" key="6">
    <source>
        <dbReference type="Pfam" id="PF04932"/>
    </source>
</evidence>
<evidence type="ECO:0000256" key="5">
    <source>
        <dbReference type="SAM" id="Phobius"/>
    </source>
</evidence>
<dbReference type="RefSeq" id="WP_065727847.1">
    <property type="nucleotide sequence ID" value="NZ_CP016428.1"/>
</dbReference>
<evidence type="ECO:0000313" key="8">
    <source>
        <dbReference type="Proteomes" id="UP000092839"/>
    </source>
</evidence>
<evidence type="ECO:0000256" key="3">
    <source>
        <dbReference type="ARBA" id="ARBA00022989"/>
    </source>
</evidence>
<feature type="transmembrane region" description="Helical" evidence="5">
    <location>
        <begin position="271"/>
        <end position="291"/>
    </location>
</feature>
<dbReference type="PANTHER" id="PTHR37422:SF17">
    <property type="entry name" value="O-ANTIGEN LIGASE"/>
    <property type="match status" value="1"/>
</dbReference>
<dbReference type="InterPro" id="IPR007016">
    <property type="entry name" value="O-antigen_ligase-rel_domated"/>
</dbReference>
<reference evidence="7 8" key="1">
    <citation type="submission" date="2016-07" db="EMBL/GenBank/DDBJ databases">
        <title>Complete genome sequence of Bradyrhizobium icense LMTR 13T, a potential inoculant strain isolated from lima bean (Phaseolus lunatus) in Peru.</title>
        <authorList>
            <person name="Ormeno-Orrillo E."/>
            <person name="Duran D."/>
            <person name="Rogel M.A."/>
            <person name="Rey L."/>
            <person name="Imperial J."/>
            <person name="Ruiz-Argueso T."/>
            <person name="Martinez-Romero E."/>
        </authorList>
    </citation>
    <scope>NUCLEOTIDE SEQUENCE [LARGE SCALE GENOMIC DNA]</scope>
    <source>
        <strain evidence="7 8">LMTR 13</strain>
    </source>
</reference>
<keyword evidence="2 5" id="KW-0812">Transmembrane</keyword>
<dbReference type="EMBL" id="CP016428">
    <property type="protein sequence ID" value="ANW00570.1"/>
    <property type="molecule type" value="Genomic_DNA"/>
</dbReference>
<dbReference type="AlphaFoldDB" id="A0A1B1UCS2"/>
<feature type="transmembrane region" description="Helical" evidence="5">
    <location>
        <begin position="426"/>
        <end position="444"/>
    </location>
</feature>
<evidence type="ECO:0000256" key="4">
    <source>
        <dbReference type="ARBA" id="ARBA00023136"/>
    </source>
</evidence>
<feature type="domain" description="O-antigen ligase-related" evidence="6">
    <location>
        <begin position="235"/>
        <end position="404"/>
    </location>
</feature>